<accession>A0A9D9EBS3</accession>
<evidence type="ECO:0000259" key="3">
    <source>
        <dbReference type="PROSITE" id="PS51786"/>
    </source>
</evidence>
<evidence type="ECO:0000313" key="4">
    <source>
        <dbReference type="EMBL" id="MBO8442374.1"/>
    </source>
</evidence>
<dbReference type="PROSITE" id="PS51786">
    <property type="entry name" value="LON_PROTEOLYTIC"/>
    <property type="match status" value="1"/>
</dbReference>
<name>A0A9D9EBS3_9SPIR</name>
<dbReference type="GO" id="GO:0004176">
    <property type="term" value="F:ATP-dependent peptidase activity"/>
    <property type="evidence" value="ECO:0007669"/>
    <property type="project" value="UniProtKB-UniRule"/>
</dbReference>
<dbReference type="GO" id="GO:0030163">
    <property type="term" value="P:protein catabolic process"/>
    <property type="evidence" value="ECO:0007669"/>
    <property type="project" value="InterPro"/>
</dbReference>
<comment type="similarity">
    <text evidence="2">Belongs to the peptidase S16 family.</text>
</comment>
<dbReference type="SUPFAM" id="SSF52540">
    <property type="entry name" value="P-loop containing nucleoside triphosphate hydrolases"/>
    <property type="match status" value="1"/>
</dbReference>
<reference evidence="4" key="1">
    <citation type="submission" date="2020-10" db="EMBL/GenBank/DDBJ databases">
        <authorList>
            <person name="Gilroy R."/>
        </authorList>
    </citation>
    <scope>NUCLEOTIDE SEQUENCE</scope>
    <source>
        <strain evidence="4">11167</strain>
    </source>
</reference>
<dbReference type="AlphaFoldDB" id="A0A9D9EBS3"/>
<sequence>MQTELSYGEIAFSYDASVIDRTAGRKGIVGQDRALRALRSALHTNRPGYNIFICGDFGTGRLSAVREAVEEVISDVTFIKDVIYVHNPQDVSSPVALILPPGQGRQLACELEKLDEKGYREALTSLIADFSEQRVRNHLALLAASRWDARMAKPTLVLDNCGVERRPFIIEAHPSYTNLFGRVEDGRIIPGSYQKASGGFLLLFADELLAEKGLWDELKRHMDATGMAVKGGHVQDALGRDSRLRPEAIGLQTKIILLAGDELYDQLSEKDADFLRLFKSSPQFDYRMEATKENIAGCTGYLIDEAANTGHEISDGALLLLLRHSSWFAESREHLSSQLALLGDIVSEAASLSQGTIAEADIQAVIDEREYHVGLSEDRINEEIASGDLLVAVDGMKVGIVNGLAVMDRGLSSFGTPAVISATVAPGSEGIVNIEHEAGLSGEIHDKGLLILEGYLRKMYAMNFPLSIYAGICFEQNYSEIDGDSASSSELYALLSAIGEIPVRQDIAVTGSVNQMGLLQPVGGINEKVSGFYHSCRRVGYTGRQGIIIPRQNLKNLILPREVEEAVKEGSFHIWAVSDIEEGMEIMTGLPSGQRNARGIFPSGSFNRRIEDRLKKLYESGKSS</sequence>
<feature type="active site" evidence="2">
    <location>
        <position position="528"/>
    </location>
</feature>
<dbReference type="InterPro" id="IPR014721">
    <property type="entry name" value="Ribsml_uS5_D2-typ_fold_subgr"/>
</dbReference>
<dbReference type="Gene3D" id="1.10.8.60">
    <property type="match status" value="1"/>
</dbReference>
<proteinExistence type="inferred from homology"/>
<reference evidence="4" key="2">
    <citation type="journal article" date="2021" name="PeerJ">
        <title>Extensive microbial diversity within the chicken gut microbiome revealed by metagenomics and culture.</title>
        <authorList>
            <person name="Gilroy R."/>
            <person name="Ravi A."/>
            <person name="Getino M."/>
            <person name="Pursley I."/>
            <person name="Horton D.L."/>
            <person name="Alikhan N.F."/>
            <person name="Baker D."/>
            <person name="Gharbi K."/>
            <person name="Hall N."/>
            <person name="Watson M."/>
            <person name="Adriaenssens E.M."/>
            <person name="Foster-Nyarko E."/>
            <person name="Jarju S."/>
            <person name="Secka A."/>
            <person name="Antonio M."/>
            <person name="Oren A."/>
            <person name="Chaudhuri R.R."/>
            <person name="La Ragione R."/>
            <person name="Hildebrand F."/>
            <person name="Pallen M.J."/>
        </authorList>
    </citation>
    <scope>NUCLEOTIDE SEQUENCE</scope>
    <source>
        <strain evidence="4">11167</strain>
    </source>
</reference>
<dbReference type="PRINTS" id="PR00830">
    <property type="entry name" value="ENDOLAPTASE"/>
</dbReference>
<organism evidence="4 5">
    <name type="scientific">Candidatus Aphodenecus pullistercoris</name>
    <dbReference type="NCBI Taxonomy" id="2840669"/>
    <lineage>
        <taxon>Bacteria</taxon>
        <taxon>Pseudomonadati</taxon>
        <taxon>Spirochaetota</taxon>
        <taxon>Spirochaetia</taxon>
        <taxon>Spirochaetales</taxon>
        <taxon>Candidatus Aphodenecus</taxon>
    </lineage>
</organism>
<feature type="domain" description="Lon proteolytic" evidence="3">
    <location>
        <begin position="395"/>
        <end position="590"/>
    </location>
</feature>
<dbReference type="InterPro" id="IPR027065">
    <property type="entry name" value="Lon_Prtase"/>
</dbReference>
<dbReference type="GO" id="GO:0005524">
    <property type="term" value="F:ATP binding"/>
    <property type="evidence" value="ECO:0007669"/>
    <property type="project" value="InterPro"/>
</dbReference>
<feature type="active site" evidence="2">
    <location>
        <position position="485"/>
    </location>
</feature>
<dbReference type="Pfam" id="PF20437">
    <property type="entry name" value="LonC_helical"/>
    <property type="match status" value="1"/>
</dbReference>
<dbReference type="GO" id="GO:0006508">
    <property type="term" value="P:proteolysis"/>
    <property type="evidence" value="ECO:0007669"/>
    <property type="project" value="UniProtKB-KW"/>
</dbReference>
<dbReference type="InterPro" id="IPR020568">
    <property type="entry name" value="Ribosomal_Su5_D2-typ_SF"/>
</dbReference>
<dbReference type="Pfam" id="PF20436">
    <property type="entry name" value="LonB_AAA-LID"/>
    <property type="match status" value="1"/>
</dbReference>
<comment type="catalytic activity">
    <reaction evidence="2">
        <text>Hydrolysis of proteins in presence of ATP.</text>
        <dbReference type="EC" id="3.4.21.53"/>
    </reaction>
</comment>
<dbReference type="GO" id="GO:0004252">
    <property type="term" value="F:serine-type endopeptidase activity"/>
    <property type="evidence" value="ECO:0007669"/>
    <property type="project" value="UniProtKB-UniRule"/>
</dbReference>
<comment type="caution">
    <text evidence="4">The sequence shown here is derived from an EMBL/GenBank/DDBJ whole genome shotgun (WGS) entry which is preliminary data.</text>
</comment>
<protein>
    <recommendedName>
        <fullName evidence="2">endopeptidase La</fullName>
        <ecNumber evidence="2">3.4.21.53</ecNumber>
    </recommendedName>
</protein>
<dbReference type="PANTHER" id="PTHR10046">
    <property type="entry name" value="ATP DEPENDENT LON PROTEASE FAMILY MEMBER"/>
    <property type="match status" value="1"/>
</dbReference>
<evidence type="ECO:0000256" key="1">
    <source>
        <dbReference type="ARBA" id="ARBA00022670"/>
    </source>
</evidence>
<keyword evidence="1 2" id="KW-0645">Protease</keyword>
<dbReference type="InterPro" id="IPR046844">
    <property type="entry name" value="Lon-like_helical"/>
</dbReference>
<dbReference type="Pfam" id="PF13654">
    <property type="entry name" value="AAA_32"/>
    <property type="match status" value="1"/>
</dbReference>
<dbReference type="Pfam" id="PF05362">
    <property type="entry name" value="Lon_C"/>
    <property type="match status" value="1"/>
</dbReference>
<keyword evidence="2" id="KW-0378">Hydrolase</keyword>
<dbReference type="Gene3D" id="3.40.50.300">
    <property type="entry name" value="P-loop containing nucleotide triphosphate hydrolases"/>
    <property type="match status" value="1"/>
</dbReference>
<evidence type="ECO:0000256" key="2">
    <source>
        <dbReference type="PROSITE-ProRule" id="PRU01122"/>
    </source>
</evidence>
<dbReference type="InterPro" id="IPR046843">
    <property type="entry name" value="LonB_AAA-LID"/>
</dbReference>
<dbReference type="InterPro" id="IPR041699">
    <property type="entry name" value="AAA_32"/>
</dbReference>
<dbReference type="InterPro" id="IPR008269">
    <property type="entry name" value="Lon_proteolytic"/>
</dbReference>
<gene>
    <name evidence="4" type="ORF">IAC42_01235</name>
</gene>
<dbReference type="Gene3D" id="3.30.230.10">
    <property type="match status" value="1"/>
</dbReference>
<dbReference type="EMBL" id="JADIMU010000009">
    <property type="protein sequence ID" value="MBO8442374.1"/>
    <property type="molecule type" value="Genomic_DNA"/>
</dbReference>
<evidence type="ECO:0000313" key="5">
    <source>
        <dbReference type="Proteomes" id="UP000823633"/>
    </source>
</evidence>
<dbReference type="SUPFAM" id="SSF54211">
    <property type="entry name" value="Ribosomal protein S5 domain 2-like"/>
    <property type="match status" value="1"/>
</dbReference>
<dbReference type="Proteomes" id="UP000823633">
    <property type="component" value="Unassembled WGS sequence"/>
</dbReference>
<dbReference type="InterPro" id="IPR027417">
    <property type="entry name" value="P-loop_NTPase"/>
</dbReference>
<dbReference type="EC" id="3.4.21.53" evidence="2"/>
<keyword evidence="2" id="KW-0720">Serine protease</keyword>